<gene>
    <name evidence="1" type="ORF">HMPREF0072_0641</name>
</gene>
<reference evidence="1 2" key="1">
    <citation type="submission" date="2008-10" db="EMBL/GenBank/DDBJ databases">
        <authorList>
            <person name="Qin X."/>
            <person name="Bachman B."/>
            <person name="Battles P."/>
            <person name="Bell A."/>
            <person name="Bess C."/>
            <person name="Bickham C."/>
            <person name="Chaboub L."/>
            <person name="Chen D."/>
            <person name="Coyle M."/>
            <person name="Deiros D.R."/>
            <person name="Dinh H."/>
            <person name="Forbes L."/>
            <person name="Fowler G."/>
            <person name="Francisco L."/>
            <person name="Fu Q."/>
            <person name="Gubbala S."/>
            <person name="Hale W."/>
            <person name="Han Y."/>
            <person name="Hemphill L."/>
            <person name="Highlander S.K."/>
            <person name="Hirani K."/>
            <person name="Hogues M."/>
            <person name="Jackson L."/>
            <person name="Jakkamsetti A."/>
            <person name="Javaid M."/>
            <person name="Jiang H."/>
            <person name="Korchina V."/>
            <person name="Kovar C."/>
            <person name="Lara F."/>
            <person name="Lee S."/>
            <person name="Mata R."/>
            <person name="Mathew T."/>
            <person name="Moen C."/>
            <person name="Morales K."/>
            <person name="Munidasa M."/>
            <person name="Nazareth L."/>
            <person name="Ngo R."/>
            <person name="Nguyen L."/>
            <person name="Okwuonu G."/>
            <person name="Ongeri F."/>
            <person name="Patil S."/>
            <person name="Petrosino J."/>
            <person name="Pham C."/>
            <person name="Pham P."/>
            <person name="Pu L.-L."/>
            <person name="Puazo M."/>
            <person name="Raj R."/>
            <person name="Reid J."/>
            <person name="Rouhana J."/>
            <person name="Saada N."/>
            <person name="Shang Y."/>
            <person name="Simmons D."/>
            <person name="Thornton R."/>
            <person name="Warren J."/>
            <person name="Weissenberger G."/>
            <person name="Zhang J."/>
            <person name="Zhang L."/>
            <person name="Zhou C."/>
            <person name="Zhu D."/>
            <person name="Muzny D."/>
            <person name="Worley K."/>
            <person name="Gibbs R."/>
        </authorList>
    </citation>
    <scope>NUCLEOTIDE SEQUENCE [LARGE SCALE GENOMIC DNA]</scope>
    <source>
        <strain evidence="1 2">ATCC 51172</strain>
    </source>
</reference>
<dbReference type="Proteomes" id="UP000005984">
    <property type="component" value="Unassembled WGS sequence"/>
</dbReference>
<keyword evidence="2" id="KW-1185">Reference proteome</keyword>
<protein>
    <recommendedName>
        <fullName evidence="3">N-sulphoglucosamine sulphohydrolase C-terminal domain-containing protein</fullName>
    </recommendedName>
</protein>
<dbReference type="Gene3D" id="3.40.720.10">
    <property type="entry name" value="Alkaline Phosphatase, subunit A"/>
    <property type="match status" value="1"/>
</dbReference>
<name>C2BE71_9FIRM</name>
<organism evidence="1 2">
    <name type="scientific">Anaerococcus lactolyticus ATCC 51172</name>
    <dbReference type="NCBI Taxonomy" id="525254"/>
    <lineage>
        <taxon>Bacteria</taxon>
        <taxon>Bacillati</taxon>
        <taxon>Bacillota</taxon>
        <taxon>Tissierellia</taxon>
        <taxon>Tissierellales</taxon>
        <taxon>Peptoniphilaceae</taxon>
        <taxon>Anaerococcus</taxon>
    </lineage>
</organism>
<feature type="non-terminal residue" evidence="1">
    <location>
        <position position="1"/>
    </location>
</feature>
<sequence length="80" mass="9010">RDPGLRQPHPLPHAAGRGLRATVYDGARWGELYDLARDPHETRNLWDDPAHAGVRARLMERLAYGMLEHIDTSPYPTALA</sequence>
<comment type="caution">
    <text evidence="1">The sequence shown here is derived from an EMBL/GenBank/DDBJ whole genome shotgun (WGS) entry which is preliminary data.</text>
</comment>
<evidence type="ECO:0000313" key="1">
    <source>
        <dbReference type="EMBL" id="EEI86795.1"/>
    </source>
</evidence>
<dbReference type="AlphaFoldDB" id="C2BE71"/>
<dbReference type="EMBL" id="ABYO01000180">
    <property type="protein sequence ID" value="EEI86795.1"/>
    <property type="molecule type" value="Genomic_DNA"/>
</dbReference>
<feature type="non-terminal residue" evidence="1">
    <location>
        <position position="80"/>
    </location>
</feature>
<evidence type="ECO:0000313" key="2">
    <source>
        <dbReference type="Proteomes" id="UP000005984"/>
    </source>
</evidence>
<dbReference type="eggNOG" id="COG3119">
    <property type="taxonomic scope" value="Bacteria"/>
</dbReference>
<evidence type="ECO:0008006" key="3">
    <source>
        <dbReference type="Google" id="ProtNLM"/>
    </source>
</evidence>
<dbReference type="InterPro" id="IPR017850">
    <property type="entry name" value="Alkaline_phosphatase_core_sf"/>
</dbReference>
<accession>C2BE71</accession>
<dbReference type="SUPFAM" id="SSF53649">
    <property type="entry name" value="Alkaline phosphatase-like"/>
    <property type="match status" value="1"/>
</dbReference>
<proteinExistence type="predicted"/>
<dbReference type="HOGENOM" id="CLU_2595195_0_0_9"/>